<gene>
    <name evidence="2" type="ORF">QCA50_020862</name>
</gene>
<dbReference type="AlphaFoldDB" id="A0AAW0FF85"/>
<evidence type="ECO:0000256" key="1">
    <source>
        <dbReference type="SAM" id="MobiDB-lite"/>
    </source>
</evidence>
<evidence type="ECO:0000313" key="2">
    <source>
        <dbReference type="EMBL" id="KAK7676188.1"/>
    </source>
</evidence>
<proteinExistence type="predicted"/>
<feature type="region of interest" description="Disordered" evidence="1">
    <location>
        <begin position="1"/>
        <end position="54"/>
    </location>
</feature>
<dbReference type="Proteomes" id="UP001385951">
    <property type="component" value="Unassembled WGS sequence"/>
</dbReference>
<feature type="compositionally biased region" description="Low complexity" evidence="1">
    <location>
        <begin position="1"/>
        <end position="23"/>
    </location>
</feature>
<dbReference type="EMBL" id="JASBNA010000130">
    <property type="protein sequence ID" value="KAK7676188.1"/>
    <property type="molecule type" value="Genomic_DNA"/>
</dbReference>
<comment type="caution">
    <text evidence="2">The sequence shown here is derived from an EMBL/GenBank/DDBJ whole genome shotgun (WGS) entry which is preliminary data.</text>
</comment>
<name>A0AAW0FF85_9APHY</name>
<evidence type="ECO:0000313" key="3">
    <source>
        <dbReference type="Proteomes" id="UP001385951"/>
    </source>
</evidence>
<keyword evidence="3" id="KW-1185">Reference proteome</keyword>
<feature type="compositionally biased region" description="Polar residues" evidence="1">
    <location>
        <begin position="36"/>
        <end position="52"/>
    </location>
</feature>
<protein>
    <submittedName>
        <fullName evidence="2">Uncharacterized protein</fullName>
    </submittedName>
</protein>
<sequence length="104" mass="11237">MSTASSNPTLSGSSSSHPNSSGATGPNRFRGDVPSFSPSGQATPSPRINQQPMHMAQAYMQSFYPPPNAPAPNPFVYTYINNILIIQFQLINSILNNSSYQTIM</sequence>
<accession>A0AAW0FF85</accession>
<organism evidence="2 3">
    <name type="scientific">Cerrena zonata</name>
    <dbReference type="NCBI Taxonomy" id="2478898"/>
    <lineage>
        <taxon>Eukaryota</taxon>
        <taxon>Fungi</taxon>
        <taxon>Dikarya</taxon>
        <taxon>Basidiomycota</taxon>
        <taxon>Agaricomycotina</taxon>
        <taxon>Agaricomycetes</taxon>
        <taxon>Polyporales</taxon>
        <taxon>Cerrenaceae</taxon>
        <taxon>Cerrena</taxon>
    </lineage>
</organism>
<reference evidence="2 3" key="1">
    <citation type="submission" date="2022-09" db="EMBL/GenBank/DDBJ databases">
        <authorList>
            <person name="Palmer J.M."/>
        </authorList>
    </citation>
    <scope>NUCLEOTIDE SEQUENCE [LARGE SCALE GENOMIC DNA]</scope>
    <source>
        <strain evidence="2 3">DSM 7382</strain>
    </source>
</reference>